<dbReference type="InterPro" id="IPR050469">
    <property type="entry name" value="Diguanylate_Cyclase"/>
</dbReference>
<comment type="catalytic activity">
    <reaction evidence="2">
        <text>2 GTP = 3',3'-c-di-GMP + 2 diphosphate</text>
        <dbReference type="Rhea" id="RHEA:24898"/>
        <dbReference type="ChEBI" id="CHEBI:33019"/>
        <dbReference type="ChEBI" id="CHEBI:37565"/>
        <dbReference type="ChEBI" id="CHEBI:58805"/>
        <dbReference type="EC" id="2.7.7.65"/>
    </reaction>
</comment>
<dbReference type="InterPro" id="IPR029787">
    <property type="entry name" value="Nucleotide_cyclase"/>
</dbReference>
<evidence type="ECO:0000256" key="2">
    <source>
        <dbReference type="ARBA" id="ARBA00034247"/>
    </source>
</evidence>
<proteinExistence type="predicted"/>
<dbReference type="PROSITE" id="PS51257">
    <property type="entry name" value="PROKAR_LIPOPROTEIN"/>
    <property type="match status" value="1"/>
</dbReference>
<keyword evidence="3" id="KW-0812">Transmembrane</keyword>
<evidence type="ECO:0000313" key="5">
    <source>
        <dbReference type="EMBL" id="GLX86775.1"/>
    </source>
</evidence>
<dbReference type="SUPFAM" id="SSF55073">
    <property type="entry name" value="Nucleotide cyclase"/>
    <property type="match status" value="1"/>
</dbReference>
<feature type="transmembrane region" description="Helical" evidence="3">
    <location>
        <begin position="110"/>
        <end position="129"/>
    </location>
</feature>
<organism evidence="5 6">
    <name type="scientific">Thalassotalea loyana</name>
    <dbReference type="NCBI Taxonomy" id="280483"/>
    <lineage>
        <taxon>Bacteria</taxon>
        <taxon>Pseudomonadati</taxon>
        <taxon>Pseudomonadota</taxon>
        <taxon>Gammaproteobacteria</taxon>
        <taxon>Alteromonadales</taxon>
        <taxon>Colwelliaceae</taxon>
        <taxon>Thalassotalea</taxon>
    </lineage>
</organism>
<dbReference type="EC" id="2.7.7.65" evidence="1"/>
<dbReference type="PANTHER" id="PTHR45138">
    <property type="entry name" value="REGULATORY COMPONENTS OF SENSORY TRANSDUCTION SYSTEM"/>
    <property type="match status" value="1"/>
</dbReference>
<keyword evidence="3" id="KW-1133">Transmembrane helix</keyword>
<feature type="domain" description="GGDEF" evidence="4">
    <location>
        <begin position="578"/>
        <end position="712"/>
    </location>
</feature>
<evidence type="ECO:0000313" key="6">
    <source>
        <dbReference type="Proteomes" id="UP001157134"/>
    </source>
</evidence>
<reference evidence="5 6" key="1">
    <citation type="submission" date="2023-03" db="EMBL/GenBank/DDBJ databases">
        <title>Thalassotalea loyana LMG 22536T draft genome sequence.</title>
        <authorList>
            <person name="Sawabe T."/>
        </authorList>
    </citation>
    <scope>NUCLEOTIDE SEQUENCE [LARGE SCALE GENOMIC DNA]</scope>
    <source>
        <strain evidence="5 6">LMG 22536</strain>
    </source>
</reference>
<dbReference type="SMART" id="SM00267">
    <property type="entry name" value="GGDEF"/>
    <property type="match status" value="1"/>
</dbReference>
<dbReference type="PROSITE" id="PS50887">
    <property type="entry name" value="GGDEF"/>
    <property type="match status" value="1"/>
</dbReference>
<dbReference type="RefSeq" id="WP_284300146.1">
    <property type="nucleotide sequence ID" value="NZ_BSSV01000007.1"/>
</dbReference>
<dbReference type="Proteomes" id="UP001157134">
    <property type="component" value="Unassembled WGS sequence"/>
</dbReference>
<dbReference type="Gene3D" id="6.10.340.10">
    <property type="match status" value="1"/>
</dbReference>
<feature type="transmembrane region" description="Helical" evidence="3">
    <location>
        <begin position="16"/>
        <end position="34"/>
    </location>
</feature>
<feature type="transmembrane region" description="Helical" evidence="3">
    <location>
        <begin position="82"/>
        <end position="98"/>
    </location>
</feature>
<sequence length="713" mass="81249">MLIVDKAINSLKDPKVYFYGILFGILGCLTNVYLKFELYGQLTLHLGQAFVFLCLLARGFPSAVIAAAITNGTLWYLTGNKFFFLTLNLEFFVVAILLTRRMWLLNADILYWLVIGLPLTYTILLFADVPAEFNAMILSKQLLNGVMYSTIAVALNYFVPQWRKSSGKHRARPPLSMFVFRLSVVTITLPSLIIALSLTQKSVMHFEGTTVTKLSNHANELETLIDQYVVRHQVAVDALAKTLAHSLSTEERQSVLENYQSLYPGFITMLIANHNAKVVHGAPQSFYKNYVLLPESERFVTDRAYFNEAKNTLKLYISEVFQGRGFGSDMIIAISSPIIVNNQFTGIAEGSLNLPKFADFEKDILGEQNQEFILILDASGKTIYQSFPEEGMLESFNEAINVERAPNAKPFEIVIQGKKYLFKHNDNDSRWKVYVFQSSDVITSLITSNFYVVLLSLFVIILLFLFLARIVSKRLTNPLVELIEQFSQKEPNLNVELPADSPAEFEFLSTKLNQAYTLQRDYQEHLAEEVKEKTQQLQHLNFELELKARSDGLTGLLNRNSFEELAKNSYQLSAREKLPCTVAMLDIDHFKKVNDVHGHLTGDKCIIFLAEQLREHFKRETDIIARFGGEEYIVFINGEEDKISRRFETFRKSIESNIFNNDGNLFQITISIGLCHVNQQFDKPLNELTKIADEMLYQSKTNGRNQITCKSIG</sequence>
<feature type="transmembrane region" description="Helical" evidence="3">
    <location>
        <begin position="46"/>
        <end position="70"/>
    </location>
</feature>
<dbReference type="InterPro" id="IPR000160">
    <property type="entry name" value="GGDEF_dom"/>
</dbReference>
<feature type="transmembrane region" description="Helical" evidence="3">
    <location>
        <begin position="141"/>
        <end position="159"/>
    </location>
</feature>
<dbReference type="InterPro" id="IPR043128">
    <property type="entry name" value="Rev_trsase/Diguanyl_cyclase"/>
</dbReference>
<evidence type="ECO:0000256" key="1">
    <source>
        <dbReference type="ARBA" id="ARBA00012528"/>
    </source>
</evidence>
<dbReference type="EMBL" id="BSSV01000007">
    <property type="protein sequence ID" value="GLX86775.1"/>
    <property type="molecule type" value="Genomic_DNA"/>
</dbReference>
<protein>
    <recommendedName>
        <fullName evidence="1">diguanylate cyclase</fullName>
        <ecNumber evidence="1">2.7.7.65</ecNumber>
    </recommendedName>
</protein>
<dbReference type="NCBIfam" id="TIGR00254">
    <property type="entry name" value="GGDEF"/>
    <property type="match status" value="1"/>
</dbReference>
<comment type="caution">
    <text evidence="5">The sequence shown here is derived from an EMBL/GenBank/DDBJ whole genome shotgun (WGS) entry which is preliminary data.</text>
</comment>
<gene>
    <name evidence="5" type="ORF">tloyanaT_30280</name>
</gene>
<dbReference type="Gene3D" id="3.30.70.270">
    <property type="match status" value="1"/>
</dbReference>
<dbReference type="CDD" id="cd01949">
    <property type="entry name" value="GGDEF"/>
    <property type="match status" value="1"/>
</dbReference>
<name>A0ABQ6HF88_9GAMM</name>
<accession>A0ABQ6HF88</accession>
<feature type="transmembrane region" description="Helical" evidence="3">
    <location>
        <begin position="450"/>
        <end position="468"/>
    </location>
</feature>
<dbReference type="CDD" id="cd12914">
    <property type="entry name" value="PDC1_DGC_like"/>
    <property type="match status" value="1"/>
</dbReference>
<evidence type="ECO:0000256" key="3">
    <source>
        <dbReference type="SAM" id="Phobius"/>
    </source>
</evidence>
<dbReference type="PANTHER" id="PTHR45138:SF9">
    <property type="entry name" value="DIGUANYLATE CYCLASE DGCM-RELATED"/>
    <property type="match status" value="1"/>
</dbReference>
<dbReference type="Pfam" id="PF00990">
    <property type="entry name" value="GGDEF"/>
    <property type="match status" value="1"/>
</dbReference>
<keyword evidence="6" id="KW-1185">Reference proteome</keyword>
<feature type="transmembrane region" description="Helical" evidence="3">
    <location>
        <begin position="179"/>
        <end position="198"/>
    </location>
</feature>
<evidence type="ECO:0000259" key="4">
    <source>
        <dbReference type="PROSITE" id="PS50887"/>
    </source>
</evidence>
<dbReference type="Gene3D" id="3.30.450.20">
    <property type="entry name" value="PAS domain"/>
    <property type="match status" value="1"/>
</dbReference>
<keyword evidence="3" id="KW-0472">Membrane</keyword>